<dbReference type="RefSeq" id="WP_349216935.1">
    <property type="nucleotide sequence ID" value="NZ_JBBMFA010000110.1"/>
</dbReference>
<evidence type="ECO:0000256" key="1">
    <source>
        <dbReference type="SAM" id="MobiDB-lite"/>
    </source>
</evidence>
<dbReference type="EMBL" id="JBBMFA010000110">
    <property type="protein sequence ID" value="MEQ2521488.1"/>
    <property type="molecule type" value="Genomic_DNA"/>
</dbReference>
<reference evidence="2 3" key="1">
    <citation type="submission" date="2024-03" db="EMBL/GenBank/DDBJ databases">
        <title>Human intestinal bacterial collection.</title>
        <authorList>
            <person name="Pauvert C."/>
            <person name="Hitch T.C.A."/>
            <person name="Clavel T."/>
        </authorList>
    </citation>
    <scope>NUCLEOTIDE SEQUENCE [LARGE SCALE GENOMIC DNA]</scope>
    <source>
        <strain evidence="2 3">CLA-JM-H11</strain>
    </source>
</reference>
<name>A0ABV1GIX2_9FIRM</name>
<gene>
    <name evidence="2" type="ORF">WMO24_13790</name>
</gene>
<dbReference type="Pfam" id="PF14414">
    <property type="entry name" value="WHH"/>
    <property type="match status" value="1"/>
</dbReference>
<sequence length="800" mass="89932">MEKRKRKKRWPWEEEDEKKTAARGESALAPQEVRVSDRAQKLPNVWDVLNDIRAGREEKSRTSKDGEKTRRQPNVWDVLDDIRAQRGEKQAELDVRKQATPWTFQARPLDETGNGAKTDRQTAAGMIRPEEIIRWWGPTTEPAAQAGQELVRGAQELADSEAFRDVITRWATTPDPQVQMYQQMGQTLAKKFIEEREQKRNVPFSIPEDDPRLAAQEEIKKELYPLYDVPVPVYDPEDSRPYETRKAEKEEIIRELEERYDALDVSMSADRIAVMEAILGPDGLRKLALDRQEILEEFRRSPNYAILCKDYDDITAEEYARLSDEEIHALNRLQFMLREMAENKLAELLDPEQILGFDFATDAGWKETALGKVERRWQEAWAAAQGDIDQATLIAMKRQTAGLIPGTEVYDREVRHFVLNYFSPDSELYQAALLYTMIDGMALKDLDAFSTGFDHTMASAPEAAIYLGSSMLGSGQEAQRVLDGWAVADQVQRQAPMGYAAGALAGNAVLYAVPGKAVEKGAAAALAPFINTPAKAFGASVLSQTAADLMLQTPETVARGLSQGLTPAEISEQVLMQQGMNLLQNAAMTGAEQMFPLLFGKKSNLDTESRLADNGIKTGTEFTYRVPESAVWDSVETQQALANIDACLQRNGNFDDVLDDYAQIYAVNVHSNKKWSWEEDVPDGLNVKNYQQREIKARAVELGLIPDVEVKKQPGMRYGVADFRSAGLVYRTAQLPKEMWGWSNARQFKWLNEQVGGPFEGFTWHHSEIPGLMELVPSGIHNVTTHNGGRSPGMWAELLK</sequence>
<keyword evidence="2" id="KW-0255">Endonuclease</keyword>
<feature type="region of interest" description="Disordered" evidence="1">
    <location>
        <begin position="49"/>
        <end position="74"/>
    </location>
</feature>
<keyword evidence="2" id="KW-0378">Hydrolase</keyword>
<feature type="region of interest" description="Disordered" evidence="1">
    <location>
        <begin position="1"/>
        <end position="36"/>
    </location>
</feature>
<keyword evidence="2" id="KW-0540">Nuclease</keyword>
<proteinExistence type="predicted"/>
<dbReference type="Proteomes" id="UP001477672">
    <property type="component" value="Unassembled WGS sequence"/>
</dbReference>
<dbReference type="GO" id="GO:0004519">
    <property type="term" value="F:endonuclease activity"/>
    <property type="evidence" value="ECO:0007669"/>
    <property type="project" value="UniProtKB-KW"/>
</dbReference>
<dbReference type="InterPro" id="IPR032869">
    <property type="entry name" value="WHH_dom_containing"/>
</dbReference>
<organism evidence="2 3">
    <name type="scientific">Ruthenibacterium intestinale</name>
    <dbReference type="NCBI Taxonomy" id="3133163"/>
    <lineage>
        <taxon>Bacteria</taxon>
        <taxon>Bacillati</taxon>
        <taxon>Bacillota</taxon>
        <taxon>Clostridia</taxon>
        <taxon>Eubacteriales</taxon>
        <taxon>Oscillospiraceae</taxon>
        <taxon>Ruthenibacterium</taxon>
    </lineage>
</organism>
<evidence type="ECO:0000313" key="3">
    <source>
        <dbReference type="Proteomes" id="UP001477672"/>
    </source>
</evidence>
<feature type="compositionally biased region" description="Basic and acidic residues" evidence="1">
    <location>
        <begin position="53"/>
        <end position="70"/>
    </location>
</feature>
<keyword evidence="3" id="KW-1185">Reference proteome</keyword>
<evidence type="ECO:0000313" key="2">
    <source>
        <dbReference type="EMBL" id="MEQ2521488.1"/>
    </source>
</evidence>
<accession>A0ABV1GIX2</accession>
<comment type="caution">
    <text evidence="2">The sequence shown here is derived from an EMBL/GenBank/DDBJ whole genome shotgun (WGS) entry which is preliminary data.</text>
</comment>
<protein>
    <submittedName>
        <fullName evidence="2">HNH endonuclease</fullName>
    </submittedName>
</protein>